<evidence type="ECO:0000313" key="7">
    <source>
        <dbReference type="Proteomes" id="UP000018733"/>
    </source>
</evidence>
<accession>V8QUB9</accession>
<dbReference type="GO" id="GO:0042918">
    <property type="term" value="P:alkanesulfonate transmembrane transport"/>
    <property type="evidence" value="ECO:0007669"/>
    <property type="project" value="TreeGrafter"/>
</dbReference>
<dbReference type="STRING" id="1424334.W822_08805"/>
<evidence type="ECO:0000313" key="6">
    <source>
        <dbReference type="EMBL" id="ETF02920.1"/>
    </source>
</evidence>
<reference evidence="6 7" key="1">
    <citation type="journal article" date="2014" name="Genome Announc.">
        <title>Draft Genome Sequence of Advenella kashmirensis Strain W13003, a Polycyclic Aromatic Hydrocarbon-Degrading Bacterium.</title>
        <authorList>
            <person name="Wang X."/>
            <person name="Jin D."/>
            <person name="Zhou L."/>
            <person name="Wu L."/>
            <person name="An W."/>
            <person name="Zhao L."/>
        </authorList>
    </citation>
    <scope>NUCLEOTIDE SEQUENCE [LARGE SCALE GENOMIC DNA]</scope>
    <source>
        <strain evidence="6 7">W13003</strain>
    </source>
</reference>
<evidence type="ECO:0000256" key="4">
    <source>
        <dbReference type="SAM" id="SignalP"/>
    </source>
</evidence>
<dbReference type="Proteomes" id="UP000018733">
    <property type="component" value="Unassembled WGS sequence"/>
</dbReference>
<feature type="chain" id="PRO_5004772029" evidence="4">
    <location>
        <begin position="26"/>
        <end position="325"/>
    </location>
</feature>
<dbReference type="PANTHER" id="PTHR30024">
    <property type="entry name" value="ALIPHATIC SULFONATES-BINDING PROTEIN-RELATED"/>
    <property type="match status" value="1"/>
</dbReference>
<dbReference type="OrthoDB" id="6809574at2"/>
<evidence type="ECO:0000256" key="3">
    <source>
        <dbReference type="ARBA" id="ARBA00022729"/>
    </source>
</evidence>
<dbReference type="SUPFAM" id="SSF53850">
    <property type="entry name" value="Periplasmic binding protein-like II"/>
    <property type="match status" value="1"/>
</dbReference>
<proteinExistence type="inferred from homology"/>
<dbReference type="Pfam" id="PF09084">
    <property type="entry name" value="NMT1"/>
    <property type="match status" value="1"/>
</dbReference>
<dbReference type="AlphaFoldDB" id="V8QUB9"/>
<feature type="signal peptide" evidence="4">
    <location>
        <begin position="1"/>
        <end position="25"/>
    </location>
</feature>
<protein>
    <submittedName>
        <fullName evidence="6">ABC transporter substrate-binding protein</fullName>
    </submittedName>
</protein>
<dbReference type="Gene3D" id="3.40.190.10">
    <property type="entry name" value="Periplasmic binding protein-like II"/>
    <property type="match status" value="2"/>
</dbReference>
<keyword evidence="7" id="KW-1185">Reference proteome</keyword>
<dbReference type="InterPro" id="IPR015168">
    <property type="entry name" value="SsuA/THI5"/>
</dbReference>
<sequence length="325" mass="35004">MKQLLKSAAGGLLVAAAFTCGTAAAVNLTVTHWADGMYGAPFAVAVEKGYFKEAGVDVTGFITSQGGGTTVRNAMASEIPYGEVALSAAIAAVKQGVKLTIVHGGVISLADNFWVAMKDSPLKSIEDLAGKRVGYSSPKSVTDMVSTIALTNRKLLDKVERKTVGSLSSAFTALREGGVDAIYMTEPIYSREKENLKIVFRSADEIPHMTQTVGVVRRDYLKAHPETIKAIIEGRRKGVDYLMAHPDEGGDILARHYKMDPAITKAAIQNIISVKGTYWSPGKFDYEGMDTMLKGLELVKAIEPGAFNWKDVVDESQLPADQRSQ</sequence>
<comment type="caution">
    <text evidence="6">The sequence shown here is derived from an EMBL/GenBank/DDBJ whole genome shotgun (WGS) entry which is preliminary data.</text>
</comment>
<organism evidence="6 7">
    <name type="scientific">Advenella kashmirensis W13003</name>
    <dbReference type="NCBI Taxonomy" id="1424334"/>
    <lineage>
        <taxon>Bacteria</taxon>
        <taxon>Pseudomonadati</taxon>
        <taxon>Pseudomonadota</taxon>
        <taxon>Betaproteobacteria</taxon>
        <taxon>Burkholderiales</taxon>
        <taxon>Alcaligenaceae</taxon>
    </lineage>
</organism>
<feature type="domain" description="SsuA/THI5-like" evidence="5">
    <location>
        <begin position="40"/>
        <end position="248"/>
    </location>
</feature>
<dbReference type="eggNOG" id="COG0715">
    <property type="taxonomic scope" value="Bacteria"/>
</dbReference>
<comment type="subcellular location">
    <subcellularLocation>
        <location evidence="1">Periplasm</location>
    </subcellularLocation>
</comment>
<evidence type="ECO:0000259" key="5">
    <source>
        <dbReference type="Pfam" id="PF09084"/>
    </source>
</evidence>
<dbReference type="PANTHER" id="PTHR30024:SF47">
    <property type="entry name" value="TAURINE-BINDING PERIPLASMIC PROTEIN"/>
    <property type="match status" value="1"/>
</dbReference>
<dbReference type="HOGENOM" id="CLU_071560_0_0_4"/>
<keyword evidence="3 4" id="KW-0732">Signal</keyword>
<dbReference type="RefSeq" id="WP_024004737.1">
    <property type="nucleotide sequence ID" value="NZ_KI650979.1"/>
</dbReference>
<dbReference type="EMBL" id="AYXT01000009">
    <property type="protein sequence ID" value="ETF02920.1"/>
    <property type="molecule type" value="Genomic_DNA"/>
</dbReference>
<gene>
    <name evidence="6" type="ORF">W822_08805</name>
</gene>
<dbReference type="GO" id="GO:0042597">
    <property type="term" value="C:periplasmic space"/>
    <property type="evidence" value="ECO:0007669"/>
    <property type="project" value="UniProtKB-SubCell"/>
</dbReference>
<evidence type="ECO:0000256" key="1">
    <source>
        <dbReference type="ARBA" id="ARBA00004418"/>
    </source>
</evidence>
<dbReference type="PATRIC" id="fig|1424334.3.peg.1767"/>
<evidence type="ECO:0000256" key="2">
    <source>
        <dbReference type="ARBA" id="ARBA00010742"/>
    </source>
</evidence>
<name>V8QUB9_9BURK</name>
<comment type="similarity">
    <text evidence="2">Belongs to the bacterial solute-binding protein SsuA/TauA family.</text>
</comment>